<dbReference type="PANTHER" id="PTHR34298:SF2">
    <property type="entry name" value="SEGREGATION AND CONDENSATION PROTEIN B"/>
    <property type="match status" value="1"/>
</dbReference>
<organism evidence="6 7">
    <name type="scientific">Labrys monachus</name>
    <dbReference type="NCBI Taxonomy" id="217067"/>
    <lineage>
        <taxon>Bacteria</taxon>
        <taxon>Pseudomonadati</taxon>
        <taxon>Pseudomonadota</taxon>
        <taxon>Alphaproteobacteria</taxon>
        <taxon>Hyphomicrobiales</taxon>
        <taxon>Xanthobacteraceae</taxon>
        <taxon>Labrys</taxon>
    </lineage>
</organism>
<dbReference type="Proteomes" id="UP001237448">
    <property type="component" value="Unassembled WGS sequence"/>
</dbReference>
<dbReference type="SUPFAM" id="SSF46785">
    <property type="entry name" value="Winged helix' DNA-binding domain"/>
    <property type="match status" value="2"/>
</dbReference>
<evidence type="ECO:0000256" key="3">
    <source>
        <dbReference type="ARBA" id="ARBA00022829"/>
    </source>
</evidence>
<dbReference type="NCBIfam" id="TIGR00281">
    <property type="entry name" value="SMC-Scp complex subunit ScpB"/>
    <property type="match status" value="1"/>
</dbReference>
<evidence type="ECO:0000256" key="4">
    <source>
        <dbReference type="ARBA" id="ARBA00023306"/>
    </source>
</evidence>
<accession>A0ABU0FEG9</accession>
<evidence type="ECO:0000313" key="7">
    <source>
        <dbReference type="Proteomes" id="UP001237448"/>
    </source>
</evidence>
<feature type="region of interest" description="Disordered" evidence="5">
    <location>
        <begin position="197"/>
        <end position="227"/>
    </location>
</feature>
<name>A0ABU0FEG9_9HYPH</name>
<dbReference type="Gene3D" id="1.10.10.10">
    <property type="entry name" value="Winged helix-like DNA-binding domain superfamily/Winged helix DNA-binding domain"/>
    <property type="match status" value="2"/>
</dbReference>
<dbReference type="RefSeq" id="WP_307427733.1">
    <property type="nucleotide sequence ID" value="NZ_JAUSVK010000001.1"/>
</dbReference>
<comment type="caution">
    <text evidence="6">The sequence shown here is derived from an EMBL/GenBank/DDBJ whole genome shotgun (WGS) entry which is preliminary data.</text>
</comment>
<evidence type="ECO:0000313" key="6">
    <source>
        <dbReference type="EMBL" id="MDQ0393009.1"/>
    </source>
</evidence>
<keyword evidence="4" id="KW-0131">Cell cycle</keyword>
<dbReference type="InterPro" id="IPR036390">
    <property type="entry name" value="WH_DNA-bd_sf"/>
</dbReference>
<evidence type="ECO:0000256" key="5">
    <source>
        <dbReference type="SAM" id="MobiDB-lite"/>
    </source>
</evidence>
<protein>
    <submittedName>
        <fullName evidence="6">Segregation and condensation protein B</fullName>
    </submittedName>
</protein>
<evidence type="ECO:0000256" key="1">
    <source>
        <dbReference type="ARBA" id="ARBA00022490"/>
    </source>
</evidence>
<keyword evidence="2" id="KW-0132">Cell division</keyword>
<keyword evidence="3" id="KW-0159">Chromosome partition</keyword>
<dbReference type="PANTHER" id="PTHR34298">
    <property type="entry name" value="SEGREGATION AND CONDENSATION PROTEIN B"/>
    <property type="match status" value="1"/>
</dbReference>
<dbReference type="EMBL" id="JAUSVK010000001">
    <property type="protein sequence ID" value="MDQ0393009.1"/>
    <property type="molecule type" value="Genomic_DNA"/>
</dbReference>
<sequence length="227" mass="24543">MASLQPATDGRTDLREHMRLAEALLFAALEPLDEATLAARLPEGADVPAVLLALQADYAVRGVNLVRLGGRWAFRTADDLAWLLSRDACETRRLSRAAMETLAIIAYHQPVTRAEIEDIRSVSTSKGTIDVLLETGWIRLRGRRRTPGRPVTYGTTAAFLDHFGLDGITDLPGLDELKGAGLLEGRLPPGFTIPTPCDDSALTPDEEPLDPGDLSFAFPEADAETGI</sequence>
<dbReference type="InterPro" id="IPR005234">
    <property type="entry name" value="ScpB_csome_segregation"/>
</dbReference>
<proteinExistence type="predicted"/>
<keyword evidence="7" id="KW-1185">Reference proteome</keyword>
<gene>
    <name evidence="6" type="ORF">J3R73_002801</name>
</gene>
<keyword evidence="1" id="KW-0963">Cytoplasm</keyword>
<dbReference type="InterPro" id="IPR036388">
    <property type="entry name" value="WH-like_DNA-bd_sf"/>
</dbReference>
<evidence type="ECO:0000256" key="2">
    <source>
        <dbReference type="ARBA" id="ARBA00022618"/>
    </source>
</evidence>
<reference evidence="6 7" key="1">
    <citation type="submission" date="2023-07" db="EMBL/GenBank/DDBJ databases">
        <title>Genomic Encyclopedia of Type Strains, Phase IV (KMG-IV): sequencing the most valuable type-strain genomes for metagenomic binning, comparative biology and taxonomic classification.</title>
        <authorList>
            <person name="Goeker M."/>
        </authorList>
    </citation>
    <scope>NUCLEOTIDE SEQUENCE [LARGE SCALE GENOMIC DNA]</scope>
    <source>
        <strain evidence="6 7">DSM 5896</strain>
    </source>
</reference>
<dbReference type="Pfam" id="PF04079">
    <property type="entry name" value="SMC_ScpB"/>
    <property type="match status" value="1"/>
</dbReference>